<evidence type="ECO:0000313" key="1">
    <source>
        <dbReference type="EMBL" id="MBW81467.1"/>
    </source>
</evidence>
<sequence>MCCSTLPPFCFQICPLRAGGGKGVMRCFQWHGVEDILILFQFFKELAACVLLGRGVHPNAGSSTMFSSQ</sequence>
<dbReference type="AlphaFoldDB" id="A0A2P2IJV0"/>
<protein>
    <submittedName>
        <fullName evidence="1">Uncharacterized protein</fullName>
    </submittedName>
</protein>
<dbReference type="EMBL" id="GGEC01000984">
    <property type="protein sequence ID" value="MBW81467.1"/>
    <property type="molecule type" value="Transcribed_RNA"/>
</dbReference>
<organism evidence="1">
    <name type="scientific">Rhizophora mucronata</name>
    <name type="common">Asiatic mangrove</name>
    <dbReference type="NCBI Taxonomy" id="61149"/>
    <lineage>
        <taxon>Eukaryota</taxon>
        <taxon>Viridiplantae</taxon>
        <taxon>Streptophyta</taxon>
        <taxon>Embryophyta</taxon>
        <taxon>Tracheophyta</taxon>
        <taxon>Spermatophyta</taxon>
        <taxon>Magnoliopsida</taxon>
        <taxon>eudicotyledons</taxon>
        <taxon>Gunneridae</taxon>
        <taxon>Pentapetalae</taxon>
        <taxon>rosids</taxon>
        <taxon>fabids</taxon>
        <taxon>Malpighiales</taxon>
        <taxon>Rhizophoraceae</taxon>
        <taxon>Rhizophora</taxon>
    </lineage>
</organism>
<reference evidence="1" key="1">
    <citation type="submission" date="2018-02" db="EMBL/GenBank/DDBJ databases">
        <title>Rhizophora mucronata_Transcriptome.</title>
        <authorList>
            <person name="Meera S.P."/>
            <person name="Sreeshan A."/>
            <person name="Augustine A."/>
        </authorList>
    </citation>
    <scope>NUCLEOTIDE SEQUENCE</scope>
    <source>
        <tissue evidence="1">Leaf</tissue>
    </source>
</reference>
<accession>A0A2P2IJV0</accession>
<proteinExistence type="predicted"/>
<name>A0A2P2IJV0_RHIMU</name>